<evidence type="ECO:0000256" key="1">
    <source>
        <dbReference type="SAM" id="MobiDB-lite"/>
    </source>
</evidence>
<feature type="region of interest" description="Disordered" evidence="1">
    <location>
        <begin position="195"/>
        <end position="225"/>
    </location>
</feature>
<protein>
    <recommendedName>
        <fullName evidence="5">Transmembrane protein</fullName>
    </recommendedName>
</protein>
<accession>K0TNF6</accession>
<feature type="region of interest" description="Disordered" evidence="1">
    <location>
        <begin position="1"/>
        <end position="24"/>
    </location>
</feature>
<evidence type="ECO:0000313" key="3">
    <source>
        <dbReference type="EMBL" id="EJK73482.1"/>
    </source>
</evidence>
<keyword evidence="4" id="KW-1185">Reference proteome</keyword>
<dbReference type="OMA" id="HLCENGM"/>
<dbReference type="OrthoDB" id="41854at2759"/>
<evidence type="ECO:0008006" key="5">
    <source>
        <dbReference type="Google" id="ProtNLM"/>
    </source>
</evidence>
<evidence type="ECO:0000313" key="4">
    <source>
        <dbReference type="Proteomes" id="UP000266841"/>
    </source>
</evidence>
<sequence>MGRSSYQHVTEADQLLPNDGNPTPVCKRRKPGSVGAILAVSTFAALAVVVYAALHPKEVVDGHLMRRRRSKAQKFSPGRQLDKLQHMTDKALTSVTDLPKEYRPSHEGQTKLKKRSVLMDDEDDDGSSFHCTSQLLIMRHCDKEVKLKVNGKTRKTDNRDFFGNRHCTAKGERRSEYITTLFVEPEEYDNLKAAGSGRAPTAVPMLSSPLAGDSSSDAPGAADAKPQFPVPLRIYALSAERPHRKKFHLNFREIETITPVASKFGIAVDDEYGVNDEGDLAGRFFSDLSNRVAGDVDRVLSDGGGSASSTGDDSPLGSQLCNGGLTLVNWKHSQIPVLAKALGCGRDEGCPKKYHGHDFDSMWLLTYSYSLRLPGSSLSGDDEEGISSRKVRKKTPNYNGEWFLSAQVVREGFDVEELLHSN</sequence>
<proteinExistence type="predicted"/>
<keyword evidence="2" id="KW-1133">Transmembrane helix</keyword>
<dbReference type="eggNOG" id="ENOG502RFWJ">
    <property type="taxonomic scope" value="Eukaryota"/>
</dbReference>
<dbReference type="Proteomes" id="UP000266841">
    <property type="component" value="Unassembled WGS sequence"/>
</dbReference>
<feature type="compositionally biased region" description="Low complexity" evidence="1">
    <location>
        <begin position="211"/>
        <end position="224"/>
    </location>
</feature>
<feature type="transmembrane region" description="Helical" evidence="2">
    <location>
        <begin position="34"/>
        <end position="54"/>
    </location>
</feature>
<organism evidence="3 4">
    <name type="scientific">Thalassiosira oceanica</name>
    <name type="common">Marine diatom</name>
    <dbReference type="NCBI Taxonomy" id="159749"/>
    <lineage>
        <taxon>Eukaryota</taxon>
        <taxon>Sar</taxon>
        <taxon>Stramenopiles</taxon>
        <taxon>Ochrophyta</taxon>
        <taxon>Bacillariophyta</taxon>
        <taxon>Coscinodiscophyceae</taxon>
        <taxon>Thalassiosirophycidae</taxon>
        <taxon>Thalassiosirales</taxon>
        <taxon>Thalassiosiraceae</taxon>
        <taxon>Thalassiosira</taxon>
    </lineage>
</organism>
<keyword evidence="2" id="KW-0472">Membrane</keyword>
<dbReference type="EMBL" id="AGNL01004460">
    <property type="protein sequence ID" value="EJK73482.1"/>
    <property type="molecule type" value="Genomic_DNA"/>
</dbReference>
<dbReference type="AlphaFoldDB" id="K0TNF6"/>
<gene>
    <name evidence="3" type="ORF">THAOC_04890</name>
</gene>
<reference evidence="3 4" key="1">
    <citation type="journal article" date="2012" name="Genome Biol.">
        <title>Genome and low-iron response of an oceanic diatom adapted to chronic iron limitation.</title>
        <authorList>
            <person name="Lommer M."/>
            <person name="Specht M."/>
            <person name="Roy A.S."/>
            <person name="Kraemer L."/>
            <person name="Andreson R."/>
            <person name="Gutowska M.A."/>
            <person name="Wolf J."/>
            <person name="Bergner S.V."/>
            <person name="Schilhabel M.B."/>
            <person name="Klostermeier U.C."/>
            <person name="Beiko R.G."/>
            <person name="Rosenstiel P."/>
            <person name="Hippler M."/>
            <person name="Laroche J."/>
        </authorList>
    </citation>
    <scope>NUCLEOTIDE SEQUENCE [LARGE SCALE GENOMIC DNA]</scope>
    <source>
        <strain evidence="3 4">CCMP1005</strain>
    </source>
</reference>
<evidence type="ECO:0000256" key="2">
    <source>
        <dbReference type="SAM" id="Phobius"/>
    </source>
</evidence>
<keyword evidence="2" id="KW-0812">Transmembrane</keyword>
<comment type="caution">
    <text evidence="3">The sequence shown here is derived from an EMBL/GenBank/DDBJ whole genome shotgun (WGS) entry which is preliminary data.</text>
</comment>
<name>K0TNF6_THAOC</name>